<dbReference type="Proteomes" id="UP000789920">
    <property type="component" value="Unassembled WGS sequence"/>
</dbReference>
<dbReference type="EMBL" id="CAJVQC010094851">
    <property type="protein sequence ID" value="CAG8828055.1"/>
    <property type="molecule type" value="Genomic_DNA"/>
</dbReference>
<feature type="non-terminal residue" evidence="1">
    <location>
        <position position="42"/>
    </location>
</feature>
<feature type="non-terminal residue" evidence="1">
    <location>
        <position position="1"/>
    </location>
</feature>
<proteinExistence type="predicted"/>
<sequence>VDKVPQPISPNAGTPSLEPVDLKQNTEKLESRTSDHPSLNIF</sequence>
<keyword evidence="2" id="KW-1185">Reference proteome</keyword>
<protein>
    <submittedName>
        <fullName evidence="1">23108_t:CDS:1</fullName>
    </submittedName>
</protein>
<organism evidence="1 2">
    <name type="scientific">Racocetra persica</name>
    <dbReference type="NCBI Taxonomy" id="160502"/>
    <lineage>
        <taxon>Eukaryota</taxon>
        <taxon>Fungi</taxon>
        <taxon>Fungi incertae sedis</taxon>
        <taxon>Mucoromycota</taxon>
        <taxon>Glomeromycotina</taxon>
        <taxon>Glomeromycetes</taxon>
        <taxon>Diversisporales</taxon>
        <taxon>Gigasporaceae</taxon>
        <taxon>Racocetra</taxon>
    </lineage>
</organism>
<evidence type="ECO:0000313" key="1">
    <source>
        <dbReference type="EMBL" id="CAG8828055.1"/>
    </source>
</evidence>
<evidence type="ECO:0000313" key="2">
    <source>
        <dbReference type="Proteomes" id="UP000789920"/>
    </source>
</evidence>
<name>A0ACA9S6W2_9GLOM</name>
<gene>
    <name evidence="1" type="ORF">RPERSI_LOCUS27143</name>
</gene>
<accession>A0ACA9S6W2</accession>
<reference evidence="1" key="1">
    <citation type="submission" date="2021-06" db="EMBL/GenBank/DDBJ databases">
        <authorList>
            <person name="Kallberg Y."/>
            <person name="Tangrot J."/>
            <person name="Rosling A."/>
        </authorList>
    </citation>
    <scope>NUCLEOTIDE SEQUENCE</scope>
    <source>
        <strain evidence="1">MA461A</strain>
    </source>
</reference>
<comment type="caution">
    <text evidence="1">The sequence shown here is derived from an EMBL/GenBank/DDBJ whole genome shotgun (WGS) entry which is preliminary data.</text>
</comment>